<dbReference type="PANTHER" id="PTHR12514">
    <property type="entry name" value="ENHANCER OF YELLOW 2 TRANSCRIPTION FACTOR"/>
    <property type="match status" value="1"/>
</dbReference>
<keyword evidence="1" id="KW-0156">Chromatin regulator</keyword>
<accession>A0A5M3MF39</accession>
<dbReference type="RefSeq" id="XP_007771817.1">
    <property type="nucleotide sequence ID" value="XM_007773627.1"/>
</dbReference>
<dbReference type="GO" id="GO:0005643">
    <property type="term" value="C:nuclear pore"/>
    <property type="evidence" value="ECO:0007669"/>
    <property type="project" value="UniProtKB-UniRule"/>
</dbReference>
<protein>
    <recommendedName>
        <fullName evidence="1">Transcription and mRNA export factor SUS1</fullName>
    </recommendedName>
</protein>
<keyword evidence="1" id="KW-0539">Nucleus</keyword>
<keyword evidence="1" id="KW-0509">mRNA transport</keyword>
<dbReference type="GO" id="GO:0003713">
    <property type="term" value="F:transcription coactivator activity"/>
    <property type="evidence" value="ECO:0007669"/>
    <property type="project" value="UniProtKB-UniRule"/>
</dbReference>
<reference evidence="3" key="1">
    <citation type="journal article" date="2012" name="Science">
        <title>The Paleozoic origin of enzymatic lignin decomposition reconstructed from 31 fungal genomes.</title>
        <authorList>
            <person name="Floudas D."/>
            <person name="Binder M."/>
            <person name="Riley R."/>
            <person name="Barry K."/>
            <person name="Blanchette R.A."/>
            <person name="Henrissat B."/>
            <person name="Martinez A.T."/>
            <person name="Otillar R."/>
            <person name="Spatafora J.W."/>
            <person name="Yadav J.S."/>
            <person name="Aerts A."/>
            <person name="Benoit I."/>
            <person name="Boyd A."/>
            <person name="Carlson A."/>
            <person name="Copeland A."/>
            <person name="Coutinho P.M."/>
            <person name="de Vries R.P."/>
            <person name="Ferreira P."/>
            <person name="Findley K."/>
            <person name="Foster B."/>
            <person name="Gaskell J."/>
            <person name="Glotzer D."/>
            <person name="Gorecki P."/>
            <person name="Heitman J."/>
            <person name="Hesse C."/>
            <person name="Hori C."/>
            <person name="Igarashi K."/>
            <person name="Jurgens J.A."/>
            <person name="Kallen N."/>
            <person name="Kersten P."/>
            <person name="Kohler A."/>
            <person name="Kuees U."/>
            <person name="Kumar T.K.A."/>
            <person name="Kuo A."/>
            <person name="LaButti K."/>
            <person name="Larrondo L.F."/>
            <person name="Lindquist E."/>
            <person name="Ling A."/>
            <person name="Lombard V."/>
            <person name="Lucas S."/>
            <person name="Lundell T."/>
            <person name="Martin R."/>
            <person name="McLaughlin D.J."/>
            <person name="Morgenstern I."/>
            <person name="Morin E."/>
            <person name="Murat C."/>
            <person name="Nagy L.G."/>
            <person name="Nolan M."/>
            <person name="Ohm R.A."/>
            <person name="Patyshakuliyeva A."/>
            <person name="Rokas A."/>
            <person name="Ruiz-Duenas F.J."/>
            <person name="Sabat G."/>
            <person name="Salamov A."/>
            <person name="Samejima M."/>
            <person name="Schmutz J."/>
            <person name="Slot J.C."/>
            <person name="St John F."/>
            <person name="Stenlid J."/>
            <person name="Sun H."/>
            <person name="Sun S."/>
            <person name="Syed K."/>
            <person name="Tsang A."/>
            <person name="Wiebenga A."/>
            <person name="Young D."/>
            <person name="Pisabarro A."/>
            <person name="Eastwood D.C."/>
            <person name="Martin F."/>
            <person name="Cullen D."/>
            <person name="Grigoriev I.V."/>
            <person name="Hibbett D.S."/>
        </authorList>
    </citation>
    <scope>NUCLEOTIDE SEQUENCE [LARGE SCALE GENOMIC DNA]</scope>
    <source>
        <strain evidence="3">RWD-64-598 SS2</strain>
    </source>
</reference>
<evidence type="ECO:0000313" key="3">
    <source>
        <dbReference type="Proteomes" id="UP000053558"/>
    </source>
</evidence>
<keyword evidence="3" id="KW-1185">Reference proteome</keyword>
<dbReference type="InterPro" id="IPR018783">
    <property type="entry name" value="TF_ENY2"/>
</dbReference>
<gene>
    <name evidence="1" type="primary">SUS1</name>
    <name evidence="2" type="ORF">CONPUDRAFT_62163</name>
</gene>
<comment type="similarity">
    <text evidence="1">Belongs to the ENY2 family.</text>
</comment>
<dbReference type="Proteomes" id="UP000053558">
    <property type="component" value="Unassembled WGS sequence"/>
</dbReference>
<keyword evidence="1" id="KW-0010">Activator</keyword>
<dbReference type="GO" id="GO:0005654">
    <property type="term" value="C:nucleoplasm"/>
    <property type="evidence" value="ECO:0007669"/>
    <property type="project" value="UniProtKB-SubCell"/>
</dbReference>
<organism evidence="2 3">
    <name type="scientific">Coniophora puteana (strain RWD-64-598)</name>
    <name type="common">Brown rot fungus</name>
    <dbReference type="NCBI Taxonomy" id="741705"/>
    <lineage>
        <taxon>Eukaryota</taxon>
        <taxon>Fungi</taxon>
        <taxon>Dikarya</taxon>
        <taxon>Basidiomycota</taxon>
        <taxon>Agaricomycotina</taxon>
        <taxon>Agaricomycetes</taxon>
        <taxon>Agaricomycetidae</taxon>
        <taxon>Boletales</taxon>
        <taxon>Coniophorineae</taxon>
        <taxon>Coniophoraceae</taxon>
        <taxon>Coniophora</taxon>
    </lineage>
</organism>
<keyword evidence="1" id="KW-0805">Transcription regulation</keyword>
<keyword evidence="1" id="KW-0813">Transport</keyword>
<keyword evidence="1" id="KW-0804">Transcription</keyword>
<proteinExistence type="inferred from homology"/>
<keyword evidence="1" id="KW-0653">Protein transport</keyword>
<name>A0A5M3MF39_CONPW</name>
<dbReference type="GO" id="GO:0006406">
    <property type="term" value="P:mRNA export from nucleus"/>
    <property type="evidence" value="ECO:0007669"/>
    <property type="project" value="UniProtKB-UniRule"/>
</dbReference>
<dbReference type="EMBL" id="JH711583">
    <property type="protein sequence ID" value="EIW77832.1"/>
    <property type="molecule type" value="Genomic_DNA"/>
</dbReference>
<comment type="function">
    <text evidence="1">Involved in mRNA export coupled transcription activation by association with both the TREX-2 and the SAGA complexes. At the promoters, SAGA is required for recruitment of the basal transcription machinery. It influences RNA polymerase II transcriptional activity through different activities such as TBP interaction and promoter selectivity, interaction with transcription activators, and chromatin modification through histone acetylation and deubiquitination. Within the SAGA complex, participates to a subcomplex required for deubiquitination of H2B and for the maintenance of steady-state H3 methylation levels. The TREX-2 complex functions in docking export-competent ribonucleoprotein particles (mRNPs) to the nuclear entrance of the nuclear pore complex (nuclear basket). TREX-2 participates in mRNA export and accurate chromatin positioning in the nucleus by tethering genes to the nuclear periphery. May also be involved in cytoplasmic mRNA decay by interaction with components of P-bodies.</text>
</comment>
<dbReference type="OMA" id="MIENGDW"/>
<dbReference type="Gene3D" id="1.10.246.140">
    <property type="match status" value="1"/>
</dbReference>
<sequence length="98" mass="11204">MGKADANANASYSQVHKRFIESGEWDRIMTVMSSKLNDSGWIDELHDQAKERARTLEQPSFQTILEELGPQGLNSVPLAVKRDIMNLIRQYVEKQVDK</sequence>
<dbReference type="GeneID" id="19208213"/>
<keyword evidence="1" id="KW-0811">Translocation</keyword>
<comment type="subcellular location">
    <subcellularLocation>
        <location evidence="1">Nucleus</location>
        <location evidence="1">Nucleoplasm</location>
    </subcellularLocation>
    <subcellularLocation>
        <location evidence="1">Cytoplasm</location>
        <location evidence="1">P-body</location>
    </subcellularLocation>
</comment>
<dbReference type="GO" id="GO:0006368">
    <property type="term" value="P:transcription elongation by RNA polymerase II"/>
    <property type="evidence" value="ECO:0007669"/>
    <property type="project" value="UniProtKB-UniRule"/>
</dbReference>
<dbReference type="HAMAP" id="MF_03046">
    <property type="entry name" value="ENY2_Sus1"/>
    <property type="match status" value="1"/>
</dbReference>
<dbReference type="GO" id="GO:0070390">
    <property type="term" value="C:transcription export complex 2"/>
    <property type="evidence" value="ECO:0007669"/>
    <property type="project" value="UniProtKB-UniRule"/>
</dbReference>
<dbReference type="AlphaFoldDB" id="A0A5M3MF39"/>
<comment type="caution">
    <text evidence="2">The sequence shown here is derived from an EMBL/GenBank/DDBJ whole genome shotgun (WGS) entry which is preliminary data.</text>
</comment>
<dbReference type="GO" id="GO:0071819">
    <property type="term" value="C:DUBm complex"/>
    <property type="evidence" value="ECO:0007669"/>
    <property type="project" value="UniProtKB-UniRule"/>
</dbReference>
<keyword evidence="1" id="KW-0963">Cytoplasm</keyword>
<evidence type="ECO:0000256" key="1">
    <source>
        <dbReference type="HAMAP-Rule" id="MF_03046"/>
    </source>
</evidence>
<dbReference type="KEGG" id="cput:CONPUDRAFT_62163"/>
<dbReference type="Pfam" id="PF10163">
    <property type="entry name" value="EnY2"/>
    <property type="match status" value="1"/>
</dbReference>
<dbReference type="GO" id="GO:0006325">
    <property type="term" value="P:chromatin organization"/>
    <property type="evidence" value="ECO:0007669"/>
    <property type="project" value="UniProtKB-KW"/>
</dbReference>
<dbReference type="GO" id="GO:0015031">
    <property type="term" value="P:protein transport"/>
    <property type="evidence" value="ECO:0007669"/>
    <property type="project" value="UniProtKB-KW"/>
</dbReference>
<comment type="subunit">
    <text evidence="1">Component of the nuclear pore complex (NPC)-associated TREX-2 complex (transcription and export complex 2), composed of at least SUS1, SAC3, THP1, SEM1, and CDC31. TREX-2 contains 2 SUS1 chains. The TREX-2 complex interacts with the nucleoporin NUP1. Component of the 1.8 MDa SAGA transcription coactivator-HAT complex. SAGA is built of 5 distinct domains with specialized functions. Within the SAGA complex, SUS1, SGF11, SGF73 and UBP8 form an additional subcomplex of SAGA called the DUB module (deubiquitination module). Interacts directly with THP1, SAC3, SGF11, and with the RNA polymerase II.</text>
</comment>
<dbReference type="InterPro" id="IPR038212">
    <property type="entry name" value="TF_EnY2_sf"/>
</dbReference>
<dbReference type="GO" id="GO:0000932">
    <property type="term" value="C:P-body"/>
    <property type="evidence" value="ECO:0007669"/>
    <property type="project" value="UniProtKB-SubCell"/>
</dbReference>
<dbReference type="GO" id="GO:0000124">
    <property type="term" value="C:SAGA complex"/>
    <property type="evidence" value="ECO:0007669"/>
    <property type="project" value="UniProtKB-UniRule"/>
</dbReference>
<dbReference type="OrthoDB" id="6221744at2759"/>
<evidence type="ECO:0000313" key="2">
    <source>
        <dbReference type="EMBL" id="EIW77832.1"/>
    </source>
</evidence>